<proteinExistence type="predicted"/>
<evidence type="ECO:0000256" key="1">
    <source>
        <dbReference type="SAM" id="Coils"/>
    </source>
</evidence>
<organism evidence="2 3">
    <name type="scientific">Bursaphelenchus xylophilus</name>
    <name type="common">Pinewood nematode worm</name>
    <name type="synonym">Aphelenchoides xylophilus</name>
    <dbReference type="NCBI Taxonomy" id="6326"/>
    <lineage>
        <taxon>Eukaryota</taxon>
        <taxon>Metazoa</taxon>
        <taxon>Ecdysozoa</taxon>
        <taxon>Nematoda</taxon>
        <taxon>Chromadorea</taxon>
        <taxon>Rhabditida</taxon>
        <taxon>Tylenchina</taxon>
        <taxon>Tylenchomorpha</taxon>
        <taxon>Aphelenchoidea</taxon>
        <taxon>Aphelenchoididae</taxon>
        <taxon>Bursaphelenchus</taxon>
    </lineage>
</organism>
<sequence>MPSEVFGKKGGLATVPTYINLNPTGSYYQSRTDQLSKNLDKFHVLLSERKKVLEDLENELKDHEQSVQQQTEQAAEELKKSRKLLRKAVKADKHIKSVDDSVEKGIKKMDSLIRLITSFEVTDEASLDELERALVEAENQVEALNINNIFKAEQNKILEKQRQNLRADIERLTRDLSHLRIIQDTLPFKCFNHVKIEQQ</sequence>
<feature type="coiled-coil region" evidence="1">
    <location>
        <begin position="120"/>
        <end position="182"/>
    </location>
</feature>
<dbReference type="WBParaSite" id="BXY_0379400.1">
    <property type="protein sequence ID" value="BXY_0379400.1"/>
    <property type="gene ID" value="BXY_0379400"/>
</dbReference>
<reference evidence="3" key="1">
    <citation type="submission" date="2016-11" db="UniProtKB">
        <authorList>
            <consortium name="WormBaseParasite"/>
        </authorList>
    </citation>
    <scope>IDENTIFICATION</scope>
</reference>
<dbReference type="AlphaFoldDB" id="A0A1I7RSU0"/>
<name>A0A1I7RSU0_BURXY</name>
<dbReference type="Proteomes" id="UP000095284">
    <property type="component" value="Unplaced"/>
</dbReference>
<feature type="coiled-coil region" evidence="1">
    <location>
        <begin position="46"/>
        <end position="88"/>
    </location>
</feature>
<protein>
    <submittedName>
        <fullName evidence="3">Coiled-coil domain-containing protein 22 homolog</fullName>
    </submittedName>
</protein>
<evidence type="ECO:0000313" key="3">
    <source>
        <dbReference type="WBParaSite" id="BXY_0379400.1"/>
    </source>
</evidence>
<accession>A0A1I7RSU0</accession>
<keyword evidence="1" id="KW-0175">Coiled coil</keyword>
<evidence type="ECO:0000313" key="2">
    <source>
        <dbReference type="Proteomes" id="UP000095284"/>
    </source>
</evidence>